<feature type="domain" description="Transposable element P transposase-like RNase H C-terminal" evidence="2">
    <location>
        <begin position="187"/>
        <end position="221"/>
    </location>
</feature>
<dbReference type="EMBL" id="GGMR01003207">
    <property type="protein sequence ID" value="MBY15826.1"/>
    <property type="molecule type" value="Transcribed_RNA"/>
</dbReference>
<proteinExistence type="predicted"/>
<evidence type="ECO:0000259" key="1">
    <source>
        <dbReference type="Pfam" id="PF21788"/>
    </source>
</evidence>
<reference evidence="3" key="1">
    <citation type="submission" date="2018-04" db="EMBL/GenBank/DDBJ databases">
        <title>Transcriptome of Schizaphis graminum biotype I.</title>
        <authorList>
            <person name="Scully E.D."/>
            <person name="Geib S.M."/>
            <person name="Palmer N.A."/>
            <person name="Koch K."/>
            <person name="Bradshaw J."/>
            <person name="Heng-Moss T."/>
            <person name="Sarath G."/>
        </authorList>
    </citation>
    <scope>NUCLEOTIDE SEQUENCE</scope>
</reference>
<dbReference type="PANTHER" id="PTHR47577:SF2">
    <property type="entry name" value="THAP DOMAIN CONTAINING 9"/>
    <property type="match status" value="1"/>
</dbReference>
<feature type="domain" description="Transposable element P transposase-like GTP-binding insertion" evidence="1">
    <location>
        <begin position="1"/>
        <end position="117"/>
    </location>
</feature>
<dbReference type="PANTHER" id="PTHR47577">
    <property type="entry name" value="THAP DOMAIN-CONTAINING PROTEIN 6"/>
    <property type="match status" value="1"/>
</dbReference>
<sequence length="372" mass="43130">MLKLARNTLGNIKEINSNKGTIMWSYIENLHFIQQELSFKFSNKLSASHIFWKNNKMKVKFAAQTLSTSTADALEYLRLINYPNFSNTEATVEYCRNIDRLFDFLNARNHFAKGFKSAIFKTNIKFMENMILPLIDYLFSLSIGDKFLYKTNKKTFIIGFSTAVKSMFAIAKSLFTECPEFKYILSYKFSQDHLEIFFARVRQRYGSNNNPNVQQFKTAMKQILMKNAIKCQTNGNCNTFDDDPFGSILDFKWNRKLTLIDDGDENGNDTIMIDDETSNRLKLLNCRNSHMKDAKDNVLFYISGFIVRKIILKIECNSCITALLRKSIDHDYCSSDIHLRFVNFKNRGGLILPSDSVFKVIVEALFSNIFEI</sequence>
<organism evidence="3">
    <name type="scientific">Schizaphis graminum</name>
    <name type="common">Green bug aphid</name>
    <dbReference type="NCBI Taxonomy" id="13262"/>
    <lineage>
        <taxon>Eukaryota</taxon>
        <taxon>Metazoa</taxon>
        <taxon>Ecdysozoa</taxon>
        <taxon>Arthropoda</taxon>
        <taxon>Hexapoda</taxon>
        <taxon>Insecta</taxon>
        <taxon>Pterygota</taxon>
        <taxon>Neoptera</taxon>
        <taxon>Paraneoptera</taxon>
        <taxon>Hemiptera</taxon>
        <taxon>Sternorrhyncha</taxon>
        <taxon>Aphidomorpha</taxon>
        <taxon>Aphidoidea</taxon>
        <taxon>Aphididae</taxon>
        <taxon>Aphidini</taxon>
        <taxon>Schizaphis</taxon>
    </lineage>
</organism>
<evidence type="ECO:0000313" key="3">
    <source>
        <dbReference type="EMBL" id="MBY15826.1"/>
    </source>
</evidence>
<dbReference type="Pfam" id="PF21788">
    <property type="entry name" value="TNP-like_GBD"/>
    <property type="match status" value="1"/>
</dbReference>
<protein>
    <submittedName>
        <fullName evidence="3">THAP domain-containing protein 9</fullName>
    </submittedName>
</protein>
<name>A0A2S2NGA8_SCHGA</name>
<evidence type="ECO:0000259" key="2">
    <source>
        <dbReference type="Pfam" id="PF21789"/>
    </source>
</evidence>
<accession>A0A2S2NGA8</accession>
<dbReference type="InterPro" id="IPR048367">
    <property type="entry name" value="TNP-like_RNaseH_C"/>
</dbReference>
<dbReference type="AlphaFoldDB" id="A0A2S2NGA8"/>
<gene>
    <name evidence="3" type="primary">THAP9_76</name>
    <name evidence="3" type="ORF">g.94400</name>
</gene>
<dbReference type="InterPro" id="IPR048366">
    <property type="entry name" value="TNP-like_GBD"/>
</dbReference>
<dbReference type="Pfam" id="PF21789">
    <property type="entry name" value="TNP-like_RNaseH_C"/>
    <property type="match status" value="1"/>
</dbReference>